<dbReference type="Ensembl" id="ENSSSCT00015101568.1">
    <property type="protein sequence ID" value="ENSSSCP00015042085.1"/>
    <property type="gene ID" value="ENSSSCG00015075407.1"/>
</dbReference>
<dbReference type="Ensembl" id="ENSSSCT00040016444.1">
    <property type="protein sequence ID" value="ENSSSCP00040006600.1"/>
    <property type="gene ID" value="ENSSSCG00040012454.1"/>
</dbReference>
<comment type="function">
    <text evidence="1">Necessary for early peroxisomal biogenesis. Acts both as a cytosolic chaperone and as an import receptor for peroxisomal membrane proteins (PMPs). Binds and stabilizes newly synthesized PMPs in the cytoplasm by interacting with their hydrophobic membrane-spanning domains, and targets them to the peroxisome membrane by binding to the integral membrane protein PEX3. Excludes CDKN2A from the nucleus and prevents its interaction with MDM2, which results in active degradation of TP53.</text>
</comment>
<accession>A0A8D1K1S0</accession>
<dbReference type="PANTHER" id="PTHR12774">
    <property type="entry name" value="PEROXISOMAL BIOGENESIS FACTOR 19"/>
    <property type="match status" value="1"/>
</dbReference>
<dbReference type="Ensembl" id="ENSSSCT00045061152.1">
    <property type="protein sequence ID" value="ENSSSCP00045042954.1"/>
    <property type="gene ID" value="ENSSSCG00045035618.1"/>
</dbReference>
<dbReference type="Proteomes" id="UP000694728">
    <property type="component" value="Unplaced"/>
</dbReference>
<evidence type="ECO:0000256" key="1">
    <source>
        <dbReference type="ARBA" id="ARBA00003055"/>
    </source>
</evidence>
<dbReference type="InterPro" id="IPR038322">
    <property type="entry name" value="Pex19_C_sf"/>
</dbReference>
<proteinExistence type="inferred from homology"/>
<evidence type="ECO:0000313" key="10">
    <source>
        <dbReference type="Proteomes" id="UP000694722"/>
    </source>
</evidence>
<name>A0A8D1K1S0_PIG</name>
<keyword evidence="5" id="KW-0962">Peroxisome biogenesis</keyword>
<reference evidence="9" key="1">
    <citation type="submission" date="2025-05" db="UniProtKB">
        <authorList>
            <consortium name="Ensembl"/>
        </authorList>
    </citation>
    <scope>IDENTIFICATION</scope>
</reference>
<comment type="subunit">
    <text evidence="6">Interacts with a broad range of peroxisomal membrane proteins, including PEX3, PEX10, PEX11A, PEX11B, PEX12, PEX13, PEX14 and PEX16, PXMP2/PMP22, PXMP4/PMP24, SLC25A17/PMP34, ABCD1/ALDP, ABCD2/ALDRP, and ABCD3/PMP70. Also interacts with the tumor suppressor CDKN2A/p19ARF.</text>
</comment>
<organism evidence="9 10">
    <name type="scientific">Sus scrofa</name>
    <name type="common">Pig</name>
    <dbReference type="NCBI Taxonomy" id="9823"/>
    <lineage>
        <taxon>Eukaryota</taxon>
        <taxon>Metazoa</taxon>
        <taxon>Chordata</taxon>
        <taxon>Craniata</taxon>
        <taxon>Vertebrata</taxon>
        <taxon>Euteleostomi</taxon>
        <taxon>Mammalia</taxon>
        <taxon>Eutheria</taxon>
        <taxon>Laurasiatheria</taxon>
        <taxon>Artiodactyla</taxon>
        <taxon>Suina</taxon>
        <taxon>Suidae</taxon>
        <taxon>Sus</taxon>
    </lineage>
</organism>
<evidence type="ECO:0000256" key="4">
    <source>
        <dbReference type="ARBA" id="ARBA00015758"/>
    </source>
</evidence>
<dbReference type="Proteomes" id="UP000694571">
    <property type="component" value="Unplaced"/>
</dbReference>
<evidence type="ECO:0000256" key="6">
    <source>
        <dbReference type="ARBA" id="ARBA00025898"/>
    </source>
</evidence>
<evidence type="ECO:0000256" key="5">
    <source>
        <dbReference type="ARBA" id="ARBA00022593"/>
    </source>
</evidence>
<dbReference type="Proteomes" id="UP000694722">
    <property type="component" value="Unplaced"/>
</dbReference>
<evidence type="ECO:0000256" key="7">
    <source>
        <dbReference type="ARBA" id="ARBA00029688"/>
    </source>
</evidence>
<comment type="subcellular location">
    <subcellularLocation>
        <location evidence="2">Peroxisome membrane</location>
        <topology evidence="2">Lipid-anchor</topology>
        <orientation evidence="2">Cytoplasmic side</orientation>
    </subcellularLocation>
</comment>
<dbReference type="Proteomes" id="UP000694726">
    <property type="component" value="Unplaced"/>
</dbReference>
<dbReference type="AlphaFoldDB" id="A0A8D1K1S0"/>
<evidence type="ECO:0000256" key="8">
    <source>
        <dbReference type="ARBA" id="ARBA00032710"/>
    </source>
</evidence>
<dbReference type="GO" id="GO:0007031">
    <property type="term" value="P:peroxisome organization"/>
    <property type="evidence" value="ECO:0007669"/>
    <property type="project" value="UniProtKB-KW"/>
</dbReference>
<evidence type="ECO:0000313" key="9">
    <source>
        <dbReference type="Ensembl" id="ENSSSCP00040006600.1"/>
    </source>
</evidence>
<evidence type="ECO:0000256" key="3">
    <source>
        <dbReference type="ARBA" id="ARBA00006326"/>
    </source>
</evidence>
<dbReference type="GO" id="GO:0005778">
    <property type="term" value="C:peroxisomal membrane"/>
    <property type="evidence" value="ECO:0007669"/>
    <property type="project" value="UniProtKB-SubCell"/>
</dbReference>
<dbReference type="Ensembl" id="ENSSSCT00050030472.1">
    <property type="protein sequence ID" value="ENSSSCP00050012704.1"/>
    <property type="gene ID" value="ENSSSCG00050022574.1"/>
</dbReference>
<dbReference type="Gene3D" id="1.20.120.900">
    <property type="entry name" value="Pex19, mPTS binding domain"/>
    <property type="match status" value="1"/>
</dbReference>
<sequence length="280" mass="31088">MFTIALFTIAKTRQQTKCSIDRGTDKEHTRNGKSFWKVLLRISIRPNPPQHPLLPPQPLKRSPGDTAKDALFTSQEKFFQELFIHELLAEEDPHLAEQFPKLSEAAAGMDSDAMSQQNFTSRLKDTLSGLAKDATDLENSSLSEEKLTMAMEQLGMDEGDGYAPSCIPMQSIRQNLPSKDALYPSPNEVTREVSGLQFEKYLEEHSVMGKICEQFDAQTPTDRPLRRLILSGAGSLQQPQDVGHPSKELAREMPPGLNFDLDAFNLSGSPGASGVWCLIL</sequence>
<protein>
    <recommendedName>
        <fullName evidence="4">Peroxisomal biogenesis factor 19</fullName>
    </recommendedName>
    <alternativeName>
        <fullName evidence="7">Peroxin-19</fullName>
    </alternativeName>
    <alternativeName>
        <fullName evidence="8">Peroxisomal farnesylated protein</fullName>
    </alternativeName>
</protein>
<evidence type="ECO:0000256" key="2">
    <source>
        <dbReference type="ARBA" id="ARBA00004405"/>
    </source>
</evidence>
<dbReference type="PANTHER" id="PTHR12774:SF2">
    <property type="entry name" value="PEROXISOMAL BIOGENESIS FACTOR 19"/>
    <property type="match status" value="1"/>
</dbReference>
<dbReference type="InterPro" id="IPR006708">
    <property type="entry name" value="Pex19"/>
</dbReference>
<comment type="similarity">
    <text evidence="3">Belongs to the peroxin-19 family.</text>
</comment>
<dbReference type="Pfam" id="PF04614">
    <property type="entry name" value="Pex19"/>
    <property type="match status" value="1"/>
</dbReference>